<feature type="compositionally biased region" description="Polar residues" evidence="1">
    <location>
        <begin position="116"/>
        <end position="134"/>
    </location>
</feature>
<feature type="compositionally biased region" description="Low complexity" evidence="1">
    <location>
        <begin position="85"/>
        <end position="101"/>
    </location>
</feature>
<keyword evidence="3" id="KW-1185">Reference proteome</keyword>
<dbReference type="Proteomes" id="UP000657918">
    <property type="component" value="Unassembled WGS sequence"/>
</dbReference>
<gene>
    <name evidence="2" type="ORF">SADUNF_Sadunf06G0216500</name>
</gene>
<name>A0A835K032_9ROSI</name>
<protein>
    <submittedName>
        <fullName evidence="2">Uncharacterized protein</fullName>
    </submittedName>
</protein>
<comment type="caution">
    <text evidence="2">The sequence shown here is derived from an EMBL/GenBank/DDBJ whole genome shotgun (WGS) entry which is preliminary data.</text>
</comment>
<reference evidence="2 3" key="1">
    <citation type="submission" date="2020-10" db="EMBL/GenBank/DDBJ databases">
        <title>Plant Genome Project.</title>
        <authorList>
            <person name="Zhang R.-G."/>
        </authorList>
    </citation>
    <scope>NUCLEOTIDE SEQUENCE [LARGE SCALE GENOMIC DNA]</scope>
    <source>
        <strain evidence="2">FAFU-HL-1</strain>
        <tissue evidence="2">Leaf</tissue>
    </source>
</reference>
<evidence type="ECO:0000313" key="2">
    <source>
        <dbReference type="EMBL" id="KAF9681347.1"/>
    </source>
</evidence>
<dbReference type="AlphaFoldDB" id="A0A835K032"/>
<dbReference type="EMBL" id="JADGMS010000006">
    <property type="protein sequence ID" value="KAF9681347.1"/>
    <property type="molecule type" value="Genomic_DNA"/>
</dbReference>
<accession>A0A835K032</accession>
<organism evidence="2 3">
    <name type="scientific">Salix dunnii</name>
    <dbReference type="NCBI Taxonomy" id="1413687"/>
    <lineage>
        <taxon>Eukaryota</taxon>
        <taxon>Viridiplantae</taxon>
        <taxon>Streptophyta</taxon>
        <taxon>Embryophyta</taxon>
        <taxon>Tracheophyta</taxon>
        <taxon>Spermatophyta</taxon>
        <taxon>Magnoliopsida</taxon>
        <taxon>eudicotyledons</taxon>
        <taxon>Gunneridae</taxon>
        <taxon>Pentapetalae</taxon>
        <taxon>rosids</taxon>
        <taxon>fabids</taxon>
        <taxon>Malpighiales</taxon>
        <taxon>Salicaceae</taxon>
        <taxon>Saliceae</taxon>
        <taxon>Salix</taxon>
    </lineage>
</organism>
<dbReference type="OrthoDB" id="10670063at2759"/>
<proteinExistence type="predicted"/>
<feature type="region of interest" description="Disordered" evidence="1">
    <location>
        <begin position="1"/>
        <end position="161"/>
    </location>
</feature>
<evidence type="ECO:0000256" key="1">
    <source>
        <dbReference type="SAM" id="MobiDB-lite"/>
    </source>
</evidence>
<sequence>MLTELPSPTKKNSRHSSLPPPARTSALEFPPPTKSALGPVKTVPSQSSVLGKASLAPVSVELPSSHHSSVDFSSAEDSEEDESSSSETSSCSGDSSELEPMSAPPSPALMADKDSTQFQVQGHSSPPSAQNSAEGTDAPVPPAHTSAPKDGGVGPPVSADPHVSAAVNTVTKGSPVARQESAAAAALDSRQPFDPMFAEVDAAEGGWVSVKKKHQSNRHQQQKQATVIAKASAGLAPEIAGALVGMSSESYEGLSVGAVGVTAGASEGLRSESVVGLTVGAASGLSVAADLENQFSTDLICHV</sequence>
<feature type="compositionally biased region" description="Acidic residues" evidence="1">
    <location>
        <begin position="74"/>
        <end position="84"/>
    </location>
</feature>
<evidence type="ECO:0000313" key="3">
    <source>
        <dbReference type="Proteomes" id="UP000657918"/>
    </source>
</evidence>